<dbReference type="InterPro" id="IPR036388">
    <property type="entry name" value="WH-like_DNA-bd_sf"/>
</dbReference>
<accession>A0A1A6GZP6</accession>
<evidence type="ECO:0000256" key="3">
    <source>
        <dbReference type="ARBA" id="ARBA00023125"/>
    </source>
</evidence>
<dbReference type="InterPro" id="IPR000232">
    <property type="entry name" value="HSF_DNA-bd"/>
</dbReference>
<dbReference type="GO" id="GO:0043565">
    <property type="term" value="F:sequence-specific DNA binding"/>
    <property type="evidence" value="ECO:0007669"/>
    <property type="project" value="InterPro"/>
</dbReference>
<comment type="subcellular location">
    <subcellularLocation>
        <location evidence="1">Nucleus</location>
    </subcellularLocation>
</comment>
<dbReference type="GO" id="GO:0003700">
    <property type="term" value="F:DNA-binding transcription factor activity"/>
    <property type="evidence" value="ECO:0007669"/>
    <property type="project" value="InterPro"/>
</dbReference>
<feature type="non-terminal residue" evidence="6">
    <location>
        <position position="194"/>
    </location>
</feature>
<protein>
    <recommendedName>
        <fullName evidence="5">HSF-type DNA-binding domain-containing protein</fullName>
    </recommendedName>
</protein>
<organism evidence="6 7">
    <name type="scientific">Neotoma lepida</name>
    <name type="common">Desert woodrat</name>
    <dbReference type="NCBI Taxonomy" id="56216"/>
    <lineage>
        <taxon>Eukaryota</taxon>
        <taxon>Metazoa</taxon>
        <taxon>Chordata</taxon>
        <taxon>Craniata</taxon>
        <taxon>Vertebrata</taxon>
        <taxon>Euteleostomi</taxon>
        <taxon>Mammalia</taxon>
        <taxon>Eutheria</taxon>
        <taxon>Euarchontoglires</taxon>
        <taxon>Glires</taxon>
        <taxon>Rodentia</taxon>
        <taxon>Myomorpha</taxon>
        <taxon>Muroidea</taxon>
        <taxon>Cricetidae</taxon>
        <taxon>Neotominae</taxon>
        <taxon>Neotoma</taxon>
    </lineage>
</organism>
<dbReference type="Proteomes" id="UP000092124">
    <property type="component" value="Unassembled WGS sequence"/>
</dbReference>
<evidence type="ECO:0000259" key="5">
    <source>
        <dbReference type="Pfam" id="PF00447"/>
    </source>
</evidence>
<reference evidence="6 7" key="1">
    <citation type="submission" date="2016-06" db="EMBL/GenBank/DDBJ databases">
        <title>The Draft Genome Sequence and Annotation of the Desert Woodrat Neotoma lepida.</title>
        <authorList>
            <person name="Campbell M."/>
            <person name="Oakeson K.F."/>
            <person name="Yandell M."/>
            <person name="Halpert J.R."/>
            <person name="Dearing D."/>
        </authorList>
    </citation>
    <scope>NUCLEOTIDE SEQUENCE [LARGE SCALE GENOMIC DNA]</scope>
    <source>
        <strain evidence="6">417</strain>
        <tissue evidence="6">Liver</tissue>
    </source>
</reference>
<comment type="caution">
    <text evidence="6">The sequence shown here is derived from an EMBL/GenBank/DDBJ whole genome shotgun (WGS) entry which is preliminary data.</text>
</comment>
<feature type="domain" description="HSF-type DNA-binding" evidence="5">
    <location>
        <begin position="50"/>
        <end position="105"/>
    </location>
</feature>
<evidence type="ECO:0000313" key="6">
    <source>
        <dbReference type="EMBL" id="OBS71808.1"/>
    </source>
</evidence>
<dbReference type="InterPro" id="IPR036390">
    <property type="entry name" value="WH_DNA-bd_sf"/>
</dbReference>
<evidence type="ECO:0000256" key="1">
    <source>
        <dbReference type="ARBA" id="ARBA00004123"/>
    </source>
</evidence>
<evidence type="ECO:0000313" key="7">
    <source>
        <dbReference type="Proteomes" id="UP000092124"/>
    </source>
</evidence>
<feature type="non-terminal residue" evidence="6">
    <location>
        <position position="1"/>
    </location>
</feature>
<dbReference type="Pfam" id="PF00447">
    <property type="entry name" value="HSF_DNA-bind"/>
    <property type="match status" value="1"/>
</dbReference>
<sequence length="194" mass="22354">NTGQRDSELRTIIEESEFWVLAQCFLIKRPPHILCALDPDEDSNLFSITFPRKLWKIVGSDKFNSIWWDEAGTYIVINEELFKKGLEIKIPFRIFETDSIKNFKNKYFSSDLSNIYNHGLGAAVQISEQSQYSSHTISNVYLRQKPSITQGGSDTMNEIRTCYSHFASRYFTYSISKPIGEAKLPLYKEIVAST</sequence>
<dbReference type="AlphaFoldDB" id="A0A1A6GZP6"/>
<dbReference type="OrthoDB" id="9448128at2759"/>
<dbReference type="EMBL" id="LZPO01055454">
    <property type="protein sequence ID" value="OBS71808.1"/>
    <property type="molecule type" value="Genomic_DNA"/>
</dbReference>
<name>A0A1A6GZP6_NEOLE</name>
<proteinExistence type="inferred from homology"/>
<gene>
    <name evidence="6" type="ORF">A6R68_13615</name>
</gene>
<dbReference type="GO" id="GO:0005634">
    <property type="term" value="C:nucleus"/>
    <property type="evidence" value="ECO:0007669"/>
    <property type="project" value="UniProtKB-SubCell"/>
</dbReference>
<evidence type="ECO:0000256" key="2">
    <source>
        <dbReference type="ARBA" id="ARBA00006403"/>
    </source>
</evidence>
<dbReference type="SUPFAM" id="SSF46785">
    <property type="entry name" value="Winged helix' DNA-binding domain"/>
    <property type="match status" value="1"/>
</dbReference>
<comment type="similarity">
    <text evidence="2">Belongs to the HSF family.</text>
</comment>
<keyword evidence="4" id="KW-0539">Nucleus</keyword>
<dbReference type="Gene3D" id="1.10.10.10">
    <property type="entry name" value="Winged helix-like DNA-binding domain superfamily/Winged helix DNA-binding domain"/>
    <property type="match status" value="1"/>
</dbReference>
<evidence type="ECO:0000256" key="4">
    <source>
        <dbReference type="ARBA" id="ARBA00023242"/>
    </source>
</evidence>
<dbReference type="STRING" id="56216.A0A1A6GZP6"/>
<keyword evidence="3" id="KW-0238">DNA-binding</keyword>
<keyword evidence="7" id="KW-1185">Reference proteome</keyword>